<dbReference type="Proteomes" id="UP000604825">
    <property type="component" value="Unassembled WGS sequence"/>
</dbReference>
<gene>
    <name evidence="7" type="ORF">NCGR_LOCUS44543</name>
</gene>
<dbReference type="InterPro" id="IPR036259">
    <property type="entry name" value="MFS_trans_sf"/>
</dbReference>
<dbReference type="EMBL" id="CAJGYO010000011">
    <property type="protein sequence ID" value="CAD6261122.1"/>
    <property type="molecule type" value="Genomic_DNA"/>
</dbReference>
<dbReference type="SUPFAM" id="SSF103473">
    <property type="entry name" value="MFS general substrate transporter"/>
    <property type="match status" value="1"/>
</dbReference>
<evidence type="ECO:0000256" key="2">
    <source>
        <dbReference type="ARBA" id="ARBA00022692"/>
    </source>
</evidence>
<evidence type="ECO:0000256" key="4">
    <source>
        <dbReference type="ARBA" id="ARBA00023136"/>
    </source>
</evidence>
<evidence type="ECO:0000259" key="6">
    <source>
        <dbReference type="Pfam" id="PF23262"/>
    </source>
</evidence>
<dbReference type="Pfam" id="PF23262">
    <property type="entry name" value="NFD4_C"/>
    <property type="match status" value="1"/>
</dbReference>
<dbReference type="InterPro" id="IPR056555">
    <property type="entry name" value="NFD4_C"/>
</dbReference>
<feature type="transmembrane region" description="Helical" evidence="5">
    <location>
        <begin position="7"/>
        <end position="29"/>
    </location>
</feature>
<protein>
    <recommendedName>
        <fullName evidence="6">NFD4 C-terminal domain-containing protein</fullName>
    </recommendedName>
</protein>
<comment type="subcellular location">
    <subcellularLocation>
        <location evidence="1">Membrane</location>
        <topology evidence="1">Multi-pass membrane protein</topology>
    </subcellularLocation>
</comment>
<evidence type="ECO:0000256" key="3">
    <source>
        <dbReference type="ARBA" id="ARBA00022989"/>
    </source>
</evidence>
<keyword evidence="3 5" id="KW-1133">Transmembrane helix</keyword>
<dbReference type="Gene3D" id="1.20.1250.20">
    <property type="entry name" value="MFS general substrate transporter like domains"/>
    <property type="match status" value="1"/>
</dbReference>
<evidence type="ECO:0000313" key="8">
    <source>
        <dbReference type="Proteomes" id="UP000604825"/>
    </source>
</evidence>
<feature type="transmembrane region" description="Helical" evidence="5">
    <location>
        <begin position="49"/>
        <end position="74"/>
    </location>
</feature>
<dbReference type="PANTHER" id="PTHR21576:SF96">
    <property type="entry name" value="OS04G0388700 PROTEIN"/>
    <property type="match status" value="1"/>
</dbReference>
<evidence type="ECO:0000256" key="5">
    <source>
        <dbReference type="SAM" id="Phobius"/>
    </source>
</evidence>
<dbReference type="PANTHER" id="PTHR21576">
    <property type="entry name" value="UNCHARACTERIZED NODULIN-LIKE PROTEIN"/>
    <property type="match status" value="1"/>
</dbReference>
<keyword evidence="8" id="KW-1185">Reference proteome</keyword>
<comment type="caution">
    <text evidence="7">The sequence shown here is derived from an EMBL/GenBank/DDBJ whole genome shotgun (WGS) entry which is preliminary data.</text>
</comment>
<evidence type="ECO:0000313" key="7">
    <source>
        <dbReference type="EMBL" id="CAD6261122.1"/>
    </source>
</evidence>
<feature type="domain" description="NFD4 C-terminal" evidence="6">
    <location>
        <begin position="15"/>
        <end position="81"/>
    </location>
</feature>
<keyword evidence="2 5" id="KW-0812">Transmembrane</keyword>
<proteinExistence type="predicted"/>
<dbReference type="OrthoDB" id="689381at2759"/>
<keyword evidence="4 5" id="KW-0472">Membrane</keyword>
<reference evidence="7" key="1">
    <citation type="submission" date="2020-10" db="EMBL/GenBank/DDBJ databases">
        <authorList>
            <person name="Han B."/>
            <person name="Lu T."/>
            <person name="Zhao Q."/>
            <person name="Huang X."/>
            <person name="Zhao Y."/>
        </authorList>
    </citation>
    <scope>NUCLEOTIDE SEQUENCE</scope>
</reference>
<sequence length="106" mass="11560">MAVGHFLFAMAWPGTMYIGTFLVGLGYGAHWAIVPAAVSELFGVKHFGAMYNFLTVANPTGSLIFSGLIASNLYDYEAEKQAQRHQITALTSPRLLHNMGFLAVDH</sequence>
<evidence type="ECO:0000256" key="1">
    <source>
        <dbReference type="ARBA" id="ARBA00004141"/>
    </source>
</evidence>
<name>A0A811QTE7_9POAL</name>
<accession>A0A811QTE7</accession>
<dbReference type="AlphaFoldDB" id="A0A811QTE7"/>
<organism evidence="7 8">
    <name type="scientific">Miscanthus lutarioriparius</name>
    <dbReference type="NCBI Taxonomy" id="422564"/>
    <lineage>
        <taxon>Eukaryota</taxon>
        <taxon>Viridiplantae</taxon>
        <taxon>Streptophyta</taxon>
        <taxon>Embryophyta</taxon>
        <taxon>Tracheophyta</taxon>
        <taxon>Spermatophyta</taxon>
        <taxon>Magnoliopsida</taxon>
        <taxon>Liliopsida</taxon>
        <taxon>Poales</taxon>
        <taxon>Poaceae</taxon>
        <taxon>PACMAD clade</taxon>
        <taxon>Panicoideae</taxon>
        <taxon>Andropogonodae</taxon>
        <taxon>Andropogoneae</taxon>
        <taxon>Saccharinae</taxon>
        <taxon>Miscanthus</taxon>
    </lineage>
</organism>
<dbReference type="GO" id="GO:0016020">
    <property type="term" value="C:membrane"/>
    <property type="evidence" value="ECO:0007669"/>
    <property type="project" value="UniProtKB-SubCell"/>
</dbReference>